<dbReference type="InterPro" id="IPR024079">
    <property type="entry name" value="MetalloPept_cat_dom_sf"/>
</dbReference>
<name>A0A8H4V7A6_9HYPO</name>
<feature type="region of interest" description="Disordered" evidence="8">
    <location>
        <begin position="261"/>
        <end position="290"/>
    </location>
</feature>
<comment type="similarity">
    <text evidence="2">Belongs to the peptidase M13 family.</text>
</comment>
<feature type="region of interest" description="Disordered" evidence="8">
    <location>
        <begin position="112"/>
        <end position="134"/>
    </location>
</feature>
<dbReference type="InterPro" id="IPR042089">
    <property type="entry name" value="Peptidase_M13_dom_2"/>
</dbReference>
<proteinExistence type="inferred from homology"/>
<dbReference type="Pfam" id="PF01431">
    <property type="entry name" value="Peptidase_M13"/>
    <property type="match status" value="1"/>
</dbReference>
<dbReference type="Proteomes" id="UP000557566">
    <property type="component" value="Unassembled WGS sequence"/>
</dbReference>
<accession>A0A8H4V7A6</accession>
<evidence type="ECO:0000259" key="9">
    <source>
        <dbReference type="Pfam" id="PF01431"/>
    </source>
</evidence>
<evidence type="ECO:0000256" key="1">
    <source>
        <dbReference type="ARBA" id="ARBA00001947"/>
    </source>
</evidence>
<feature type="region of interest" description="Disordered" evidence="8">
    <location>
        <begin position="412"/>
        <end position="434"/>
    </location>
</feature>
<evidence type="ECO:0000313" key="11">
    <source>
        <dbReference type="EMBL" id="KAF4510321.1"/>
    </source>
</evidence>
<dbReference type="SUPFAM" id="SSF55486">
    <property type="entry name" value="Metalloproteases ('zincins'), catalytic domain"/>
    <property type="match status" value="1"/>
</dbReference>
<dbReference type="PRINTS" id="PR00786">
    <property type="entry name" value="NEPRILYSIN"/>
</dbReference>
<evidence type="ECO:0008006" key="13">
    <source>
        <dbReference type="Google" id="ProtNLM"/>
    </source>
</evidence>
<sequence>MDYSAFVQNVSIVLPRDEPTDKALFDSAKTSYQACMDESSVNAQGLTPLRNVVEQVTNKFPAEKPGCTTDKTGNQSISDLLFFMQELDITAFTGIEILPDPLDPDRMAFAIRPLIDPPDSPGIKKRDNTKTGPLRPAAETAKMLKELMPGNVSDEEARRLGPAVNDLTKALSDLIPPEDLKEDFQGATSMTLEAVAALSPLFGHDKVLKRFVPDVAAIGNVTVFFPDAIRRMSDLVSNTPRKVIQAFLVSQVDGALGKYVSDPSVRAPRKRQTGPYSSSMAPGPPAPPDRPLWQQCITDIQWSGMTYALDRPFLIAASVDKSTALVEGMMASIQEQFVQNLANNPWMSAGAKEQAENKTGRITSVMGTSQSSPNQNDVEDIAAYYAGLHMTSDYFANILSFRRWLTKLQFSRPGKPTDRRTLADEPSTQVSARYDRGGNQISILAGIMQSPFFHRDLPAHANFGGLGAVLGHELTHGFDDVGRKYDPSGRQATWWDDGTIAGFLERARCFVQQYSNFTAPTPEGEKPVDGDLTLGENIADAGGLRLAFDAWRRQRNASEPKISGLERFTAEQMFYISFAVHFCDNPSPETVASLLVKDVHAPEFARIMGTTANSRGFREAFDCPVKEPTCELF</sequence>
<dbReference type="GO" id="GO:0004222">
    <property type="term" value="F:metalloendopeptidase activity"/>
    <property type="evidence" value="ECO:0007669"/>
    <property type="project" value="InterPro"/>
</dbReference>
<dbReference type="GO" id="GO:0016485">
    <property type="term" value="P:protein processing"/>
    <property type="evidence" value="ECO:0007669"/>
    <property type="project" value="TreeGrafter"/>
</dbReference>
<dbReference type="EMBL" id="JAAVMX010000003">
    <property type="protein sequence ID" value="KAF4510321.1"/>
    <property type="molecule type" value="Genomic_DNA"/>
</dbReference>
<comment type="caution">
    <text evidence="11">The sequence shown here is derived from an EMBL/GenBank/DDBJ whole genome shotgun (WGS) entry which is preliminary data.</text>
</comment>
<reference evidence="11 12" key="1">
    <citation type="journal article" date="2020" name="Genome Biol. Evol.">
        <title>A new high-quality draft genome assembly of the Chinese cordyceps Ophiocordyceps sinensis.</title>
        <authorList>
            <person name="Shu R."/>
            <person name="Zhang J."/>
            <person name="Meng Q."/>
            <person name="Zhang H."/>
            <person name="Zhou G."/>
            <person name="Li M."/>
            <person name="Wu P."/>
            <person name="Zhao Y."/>
            <person name="Chen C."/>
            <person name="Qin Q."/>
        </authorList>
    </citation>
    <scope>NUCLEOTIDE SEQUENCE [LARGE SCALE GENOMIC DNA]</scope>
    <source>
        <strain evidence="11 12">IOZ07</strain>
    </source>
</reference>
<evidence type="ECO:0000256" key="4">
    <source>
        <dbReference type="ARBA" id="ARBA00022723"/>
    </source>
</evidence>
<dbReference type="InterPro" id="IPR018497">
    <property type="entry name" value="Peptidase_M13_C"/>
</dbReference>
<dbReference type="InterPro" id="IPR000718">
    <property type="entry name" value="Peptidase_M13"/>
</dbReference>
<dbReference type="PANTHER" id="PTHR11733:SF167">
    <property type="entry name" value="FI17812P1-RELATED"/>
    <property type="match status" value="1"/>
</dbReference>
<dbReference type="PANTHER" id="PTHR11733">
    <property type="entry name" value="ZINC METALLOPROTEASE FAMILY M13 NEPRILYSIN-RELATED"/>
    <property type="match status" value="1"/>
</dbReference>
<organism evidence="11 12">
    <name type="scientific">Ophiocordyceps sinensis</name>
    <dbReference type="NCBI Taxonomy" id="72228"/>
    <lineage>
        <taxon>Eukaryota</taxon>
        <taxon>Fungi</taxon>
        <taxon>Dikarya</taxon>
        <taxon>Ascomycota</taxon>
        <taxon>Pezizomycotina</taxon>
        <taxon>Sordariomycetes</taxon>
        <taxon>Hypocreomycetidae</taxon>
        <taxon>Hypocreales</taxon>
        <taxon>Ophiocordycipitaceae</taxon>
        <taxon>Ophiocordyceps</taxon>
    </lineage>
</organism>
<keyword evidence="3" id="KW-0645">Protease</keyword>
<evidence type="ECO:0000259" key="10">
    <source>
        <dbReference type="Pfam" id="PF05649"/>
    </source>
</evidence>
<keyword evidence="5" id="KW-0378">Hydrolase</keyword>
<dbReference type="Pfam" id="PF05649">
    <property type="entry name" value="Peptidase_M13_N"/>
    <property type="match status" value="1"/>
</dbReference>
<evidence type="ECO:0000256" key="6">
    <source>
        <dbReference type="ARBA" id="ARBA00022833"/>
    </source>
</evidence>
<keyword evidence="12" id="KW-1185">Reference proteome</keyword>
<dbReference type="GO" id="GO:0005886">
    <property type="term" value="C:plasma membrane"/>
    <property type="evidence" value="ECO:0007669"/>
    <property type="project" value="TreeGrafter"/>
</dbReference>
<comment type="cofactor">
    <cofactor evidence="1">
        <name>Zn(2+)</name>
        <dbReference type="ChEBI" id="CHEBI:29105"/>
    </cofactor>
</comment>
<dbReference type="Gene3D" id="3.40.390.10">
    <property type="entry name" value="Collagenase (Catalytic Domain)"/>
    <property type="match status" value="1"/>
</dbReference>
<evidence type="ECO:0000313" key="12">
    <source>
        <dbReference type="Proteomes" id="UP000557566"/>
    </source>
</evidence>
<feature type="domain" description="Peptidase M13 C-terminal" evidence="9">
    <location>
        <begin position="432"/>
        <end position="627"/>
    </location>
</feature>
<protein>
    <recommendedName>
        <fullName evidence="13">Peptidase M13, neprilysin</fullName>
    </recommendedName>
</protein>
<dbReference type="CDD" id="cd08662">
    <property type="entry name" value="M13"/>
    <property type="match status" value="1"/>
</dbReference>
<dbReference type="InterPro" id="IPR008753">
    <property type="entry name" value="Peptidase_M13_N"/>
</dbReference>
<keyword evidence="4" id="KW-0479">Metal-binding</keyword>
<dbReference type="GO" id="GO:0046872">
    <property type="term" value="F:metal ion binding"/>
    <property type="evidence" value="ECO:0007669"/>
    <property type="project" value="UniProtKB-KW"/>
</dbReference>
<evidence type="ECO:0000256" key="7">
    <source>
        <dbReference type="ARBA" id="ARBA00023049"/>
    </source>
</evidence>
<keyword evidence="7" id="KW-0482">Metalloprotease</keyword>
<feature type="domain" description="Peptidase M13 N-terminal" evidence="10">
    <location>
        <begin position="19"/>
        <end position="367"/>
    </location>
</feature>
<dbReference type="PROSITE" id="PS51885">
    <property type="entry name" value="NEPRILYSIN"/>
    <property type="match status" value="1"/>
</dbReference>
<dbReference type="Gene3D" id="1.10.1380.10">
    <property type="entry name" value="Neutral endopeptidase , domain2"/>
    <property type="match status" value="1"/>
</dbReference>
<evidence type="ECO:0000256" key="8">
    <source>
        <dbReference type="SAM" id="MobiDB-lite"/>
    </source>
</evidence>
<evidence type="ECO:0000256" key="2">
    <source>
        <dbReference type="ARBA" id="ARBA00007357"/>
    </source>
</evidence>
<dbReference type="OrthoDB" id="6475849at2759"/>
<keyword evidence="6" id="KW-0862">Zinc</keyword>
<gene>
    <name evidence="11" type="ORF">G6O67_002218</name>
</gene>
<dbReference type="AlphaFoldDB" id="A0A8H4V7A6"/>
<evidence type="ECO:0000256" key="3">
    <source>
        <dbReference type="ARBA" id="ARBA00022670"/>
    </source>
</evidence>
<evidence type="ECO:0000256" key="5">
    <source>
        <dbReference type="ARBA" id="ARBA00022801"/>
    </source>
</evidence>